<feature type="transmembrane region" description="Helical" evidence="3">
    <location>
        <begin position="700"/>
        <end position="726"/>
    </location>
</feature>
<dbReference type="eggNOG" id="ENOG502RXHJ">
    <property type="taxonomic scope" value="Eukaryota"/>
</dbReference>
<keyword evidence="3" id="KW-0472">Membrane</keyword>
<proteinExistence type="predicted"/>
<name>M2WJ95_DOTSN</name>
<feature type="compositionally biased region" description="Pro residues" evidence="2">
    <location>
        <begin position="190"/>
        <end position="200"/>
    </location>
</feature>
<dbReference type="PROSITE" id="PS00022">
    <property type="entry name" value="EGF_1"/>
    <property type="match status" value="1"/>
</dbReference>
<feature type="region of interest" description="Disordered" evidence="2">
    <location>
        <begin position="560"/>
        <end position="583"/>
    </location>
</feature>
<dbReference type="AlphaFoldDB" id="M2WJ95"/>
<dbReference type="PROSITE" id="PS01186">
    <property type="entry name" value="EGF_2"/>
    <property type="match status" value="1"/>
</dbReference>
<evidence type="ECO:0000256" key="1">
    <source>
        <dbReference type="PROSITE-ProRule" id="PRU00076"/>
    </source>
</evidence>
<feature type="region of interest" description="Disordered" evidence="2">
    <location>
        <begin position="344"/>
        <end position="419"/>
    </location>
</feature>
<dbReference type="OMA" id="QPNYPQG"/>
<feature type="domain" description="EGF-like" evidence="4">
    <location>
        <begin position="738"/>
        <end position="776"/>
    </location>
</feature>
<dbReference type="HOGENOM" id="CLU_009769_0_0_1"/>
<gene>
    <name evidence="5" type="ORF">DOTSEDRAFT_48471</name>
</gene>
<keyword evidence="3" id="KW-0812">Transmembrane</keyword>
<dbReference type="EMBL" id="KB446546">
    <property type="protein sequence ID" value="EME39048.1"/>
    <property type="molecule type" value="Genomic_DNA"/>
</dbReference>
<organism evidence="5 6">
    <name type="scientific">Dothistroma septosporum (strain NZE10 / CBS 128990)</name>
    <name type="common">Red band needle blight fungus</name>
    <name type="synonym">Mycosphaerella pini</name>
    <dbReference type="NCBI Taxonomy" id="675120"/>
    <lineage>
        <taxon>Eukaryota</taxon>
        <taxon>Fungi</taxon>
        <taxon>Dikarya</taxon>
        <taxon>Ascomycota</taxon>
        <taxon>Pezizomycotina</taxon>
        <taxon>Dothideomycetes</taxon>
        <taxon>Dothideomycetidae</taxon>
        <taxon>Mycosphaerellales</taxon>
        <taxon>Mycosphaerellaceae</taxon>
        <taxon>Dothistroma</taxon>
    </lineage>
</organism>
<accession>M2WJ95</accession>
<feature type="compositionally biased region" description="Polar residues" evidence="2">
    <location>
        <begin position="167"/>
        <end position="179"/>
    </location>
</feature>
<dbReference type="STRING" id="675120.M2WJ95"/>
<feature type="compositionally biased region" description="Basic and acidic residues" evidence="2">
    <location>
        <begin position="1"/>
        <end position="10"/>
    </location>
</feature>
<reference evidence="5 6" key="2">
    <citation type="journal article" date="2012" name="PLoS Pathog.">
        <title>Diverse lifestyles and strategies of plant pathogenesis encoded in the genomes of eighteen Dothideomycetes fungi.</title>
        <authorList>
            <person name="Ohm R.A."/>
            <person name="Feau N."/>
            <person name="Henrissat B."/>
            <person name="Schoch C.L."/>
            <person name="Horwitz B.A."/>
            <person name="Barry K.W."/>
            <person name="Condon B.J."/>
            <person name="Copeland A.C."/>
            <person name="Dhillon B."/>
            <person name="Glaser F."/>
            <person name="Hesse C.N."/>
            <person name="Kosti I."/>
            <person name="LaButti K."/>
            <person name="Lindquist E.A."/>
            <person name="Lucas S."/>
            <person name="Salamov A.A."/>
            <person name="Bradshaw R.E."/>
            <person name="Ciuffetti L."/>
            <person name="Hamelin R.C."/>
            <person name="Kema G.H.J."/>
            <person name="Lawrence C."/>
            <person name="Scott J.A."/>
            <person name="Spatafora J.W."/>
            <person name="Turgeon B.G."/>
            <person name="de Wit P.J.G.M."/>
            <person name="Zhong S."/>
            <person name="Goodwin S.B."/>
            <person name="Grigoriev I.V."/>
        </authorList>
    </citation>
    <scope>NUCLEOTIDE SEQUENCE [LARGE SCALE GENOMIC DNA]</scope>
    <source>
        <strain evidence="6">NZE10 / CBS 128990</strain>
    </source>
</reference>
<keyword evidence="1" id="KW-1015">Disulfide bond</keyword>
<dbReference type="PANTHER" id="PTHR17178:SF0">
    <property type="entry name" value="SERGLYCIN"/>
    <property type="match status" value="1"/>
</dbReference>
<dbReference type="InterPro" id="IPR000742">
    <property type="entry name" value="EGF"/>
</dbReference>
<feature type="compositionally biased region" description="Polar residues" evidence="2">
    <location>
        <begin position="654"/>
        <end position="667"/>
    </location>
</feature>
<feature type="compositionally biased region" description="Basic and acidic residues" evidence="2">
    <location>
        <begin position="344"/>
        <end position="354"/>
    </location>
</feature>
<feature type="region of interest" description="Disordered" evidence="2">
    <location>
        <begin position="492"/>
        <end position="512"/>
    </location>
</feature>
<sequence length="996" mass="106549">MTRPYYEDHSGGVPQHHPPDQQHHPQYPPPPPRHRPSGNNSSRILQPNHAAQDRRRNQPHMNPAYSTASPARGQRHYQDPYHPETSAWDASQNLYDGSGYGGPYEQHDQWPLPRQPSPPAHASPNVNSSPRKPPRRPQRPDESPLSENSRSSRESPRSTPRVPEQQYPPQASHHGSGQWTGDGYSYAAPLYPPPSRPLPPTSSSGQATIPQYVTPPVPQHPVYGQANRRPPLGPPPSARRGPPNYYPQVGPVHPIAEETDSMRGSFKTVSMRTGDHNSKTSFASSNAIPIGIPQFYVDDGSARPSTGERSIVTVGAASSRTDLGDGDEQYVEGATAHRFENFHVTEDEPERDQHSPVLVRQASLGKRSKPTLVTQKSGDQMPKSGDAIRKISDTAAVANSSSQRRAKRASKEPPPVAPAAIDTLHGIDAMHSRAIARDNSEAQAKPGAPDAEISVDDKQSRDALTLITGRDPSADHEIKPDDTRMRTPEELIRSGTGLLDASSDESADELRKRRSRELLGAAITNELYPEKVRTRSPLAPNEDERVKSILDSLEKGGAISSEEANELKKPMGGLSDRSNKRRPARLDVDAVRDAEARGSLTSLPDLIRRATTLASNLDRGKTASRLGMGHWLDGAPDAEKRRSGGISDMLNAFPTPNATSPASRTGWRNSRLRHSELLSDSDAGGPKKGGRRCCGMPRRVFILVMILLFLLVAAAIIVPVMLLVYVPDQNKDNNATNTVGRCDAALTCENGGANIFSSNGLCECLCVNGYTGPTCADQMPEGCTTTSIGSVSDATLGDAIPRLLKDSSSNFSVPLDGQALLGQFSQATLSCAEQNALVTFNNAASKRSFVDIAVHHDIKRQEPATTNGIIFATGTPTATVSPSASATSTATSSSADVDSTDAANNDVTLDFARVAVLYILQQSLNLDQAAKAQTALQASLSGNTVDGEAVNTQNISLGSGSSCNLVDYSIHLGNGTAVGGAGFTGGNSTASNITVS</sequence>
<feature type="region of interest" description="Disordered" evidence="2">
    <location>
        <begin position="628"/>
        <end position="667"/>
    </location>
</feature>
<keyword evidence="1" id="KW-0245">EGF-like domain</keyword>
<dbReference type="OrthoDB" id="283575at2759"/>
<reference evidence="6" key="1">
    <citation type="journal article" date="2012" name="PLoS Genet.">
        <title>The genomes of the fungal plant pathogens Cladosporium fulvum and Dothistroma septosporum reveal adaptation to different hosts and lifestyles but also signatures of common ancestry.</title>
        <authorList>
            <person name="de Wit P.J.G.M."/>
            <person name="van der Burgt A."/>
            <person name="Oekmen B."/>
            <person name="Stergiopoulos I."/>
            <person name="Abd-Elsalam K.A."/>
            <person name="Aerts A.L."/>
            <person name="Bahkali A.H."/>
            <person name="Beenen H.G."/>
            <person name="Chettri P."/>
            <person name="Cox M.P."/>
            <person name="Datema E."/>
            <person name="de Vries R.P."/>
            <person name="Dhillon B."/>
            <person name="Ganley A.R."/>
            <person name="Griffiths S.A."/>
            <person name="Guo Y."/>
            <person name="Hamelin R.C."/>
            <person name="Henrissat B."/>
            <person name="Kabir M.S."/>
            <person name="Jashni M.K."/>
            <person name="Kema G."/>
            <person name="Klaubauf S."/>
            <person name="Lapidus A."/>
            <person name="Levasseur A."/>
            <person name="Lindquist E."/>
            <person name="Mehrabi R."/>
            <person name="Ohm R.A."/>
            <person name="Owen T.J."/>
            <person name="Salamov A."/>
            <person name="Schwelm A."/>
            <person name="Schijlen E."/>
            <person name="Sun H."/>
            <person name="van den Burg H.A."/>
            <person name="van Ham R.C.H.J."/>
            <person name="Zhang S."/>
            <person name="Goodwin S.B."/>
            <person name="Grigoriev I.V."/>
            <person name="Collemare J."/>
            <person name="Bradshaw R.E."/>
        </authorList>
    </citation>
    <scope>NUCLEOTIDE SEQUENCE [LARGE SCALE GENOMIC DNA]</scope>
    <source>
        <strain evidence="6">NZE10 / CBS 128990</strain>
    </source>
</reference>
<evidence type="ECO:0000256" key="2">
    <source>
        <dbReference type="SAM" id="MobiDB-lite"/>
    </source>
</evidence>
<evidence type="ECO:0000256" key="3">
    <source>
        <dbReference type="SAM" id="Phobius"/>
    </source>
</evidence>
<dbReference type="PROSITE" id="PS50026">
    <property type="entry name" value="EGF_3"/>
    <property type="match status" value="1"/>
</dbReference>
<dbReference type="PANTHER" id="PTHR17178">
    <property type="entry name" value="SECRETORY GRANULE PROTEOGLYCAN CORE PROTEIN"/>
    <property type="match status" value="1"/>
</dbReference>
<feature type="disulfide bond" evidence="1">
    <location>
        <begin position="766"/>
        <end position="775"/>
    </location>
</feature>
<feature type="region of interest" description="Disordered" evidence="2">
    <location>
        <begin position="438"/>
        <end position="459"/>
    </location>
</feature>
<feature type="region of interest" description="Disordered" evidence="2">
    <location>
        <begin position="878"/>
        <end position="899"/>
    </location>
</feature>
<dbReference type="Proteomes" id="UP000016933">
    <property type="component" value="Unassembled WGS sequence"/>
</dbReference>
<feature type="region of interest" description="Disordered" evidence="2">
    <location>
        <begin position="1"/>
        <end position="260"/>
    </location>
</feature>
<evidence type="ECO:0000313" key="6">
    <source>
        <dbReference type="Proteomes" id="UP000016933"/>
    </source>
</evidence>
<comment type="caution">
    <text evidence="1">Lacks conserved residue(s) required for the propagation of feature annotation.</text>
</comment>
<evidence type="ECO:0000259" key="4">
    <source>
        <dbReference type="PROSITE" id="PS50026"/>
    </source>
</evidence>
<keyword evidence="6" id="KW-1185">Reference proteome</keyword>
<protein>
    <recommendedName>
        <fullName evidence="4">EGF-like domain-containing protein</fullName>
    </recommendedName>
</protein>
<keyword evidence="3" id="KW-1133">Transmembrane helix</keyword>
<evidence type="ECO:0000313" key="5">
    <source>
        <dbReference type="EMBL" id="EME39048.1"/>
    </source>
</evidence>